<dbReference type="InterPro" id="IPR028889">
    <property type="entry name" value="USP"/>
</dbReference>
<keyword evidence="1" id="KW-0175">Coiled coil</keyword>
<feature type="domain" description="USP" evidence="3">
    <location>
        <begin position="126"/>
        <end position="636"/>
    </location>
</feature>
<dbReference type="InterPro" id="IPR038765">
    <property type="entry name" value="Papain-like_cys_pep_sf"/>
</dbReference>
<keyword evidence="5" id="KW-1185">Reference proteome</keyword>
<dbReference type="PROSITE" id="PS50235">
    <property type="entry name" value="USP_3"/>
    <property type="match status" value="1"/>
</dbReference>
<dbReference type="GO" id="GO:0004843">
    <property type="term" value="F:cysteine-type deubiquitinase activity"/>
    <property type="evidence" value="ECO:0007669"/>
    <property type="project" value="InterPro"/>
</dbReference>
<accession>A0AAD2D0I0</accession>
<dbReference type="InterPro" id="IPR050164">
    <property type="entry name" value="Peptidase_C19"/>
</dbReference>
<sequence>MSQDKLTQDIKQIVGITQCTQEEALQYYYQCDKNLERTVQAVMDRSIVGQSGATQGPMTSEDAQLQKAQMESLKTHQQHEMGITPGDQDAQLQKALMESLNQGESNMMHNEPLPIDQRLREGGKPPGLVNFGNACYFNSLVQALFHIPEFVEIVMQFDHQEERKKPENFEDSKKEEDKKEESKAMPSTGKYKYRLLENFQILFGKMIKSEKTYQDARECYNVIWENNKTALQTKGEQMDLSEFYLYFHKDLFESFEVPKADPDTDVESKEESKEESKDAAPPDLEMKKNESVLGGDEEMEPENEQDMEVDNPNSPIEIAEKKLRELFCGKQKSVMIYGENNENTSTRAAEEFISVNLLPKNKDLYSAWDDDTTDNISGYKPDEGQEPTDATKIVTISELPKFLMFNILRAGFDDKGIPTKNNDRFDFDEVIYPDRYYERNFEEANKVRNKVEELRNKVHTIQDHLEKFNNHKNKGIGVASLLQLTSDLVKSANEDIQIENPHENVEVFMPEHIFNTEESGLTNEKINEIVNYLMVARDSTFRKIERMEEQLKDLQDEIVKSYQHIDNEPYYLHSLMIHEGTTESGHYYTFVKNFKDNSYLKLNDYRVEEVNNEEVERCSKGGNGVMNAYTLVYVHRDIHAKLSQSTFNTYVPQSDDYYNKLVSDDMCATIFEEDLKLKAEIEDSKVAEKAKKVKDLYEKRIKTVQQFKEEHSTYNKYNYASIVLSFDQKTKVQNDFWHLGKWFLFNQCYKEALGTDEDMINLPSDDKLRNKLAEIITSGGDNYPTIFSLTDEGIVKVSEITGNYKDNLITAIICCEVFSDLVYQDYTGAVRKIMKRFSEIQDLNKINFLRDGGRVSLIRLTSQINELIIKGEAFEQKILPILITFVQVYGTTYTDYEDLHYKQVCANLRATLDVARDKLGENAAKFEELVTILENKNFGELQIPENLLPSYGEDLDHKISEVRSMDFIQKWHDVYSEKNIMVTFEKGLGEFRKNLEKYIETHKRLVKKANGLFSAEDFFKIEEEHGINLRQFCAE</sequence>
<dbReference type="Proteomes" id="UP001295684">
    <property type="component" value="Unassembled WGS sequence"/>
</dbReference>
<dbReference type="GO" id="GO:0031647">
    <property type="term" value="P:regulation of protein stability"/>
    <property type="evidence" value="ECO:0007669"/>
    <property type="project" value="TreeGrafter"/>
</dbReference>
<protein>
    <recommendedName>
        <fullName evidence="3">USP domain-containing protein</fullName>
    </recommendedName>
</protein>
<evidence type="ECO:0000313" key="5">
    <source>
        <dbReference type="Proteomes" id="UP001295684"/>
    </source>
</evidence>
<dbReference type="GO" id="GO:0005829">
    <property type="term" value="C:cytosol"/>
    <property type="evidence" value="ECO:0007669"/>
    <property type="project" value="TreeGrafter"/>
</dbReference>
<evidence type="ECO:0000259" key="3">
    <source>
        <dbReference type="PROSITE" id="PS50235"/>
    </source>
</evidence>
<dbReference type="EMBL" id="CAMPGE010017435">
    <property type="protein sequence ID" value="CAI2375920.1"/>
    <property type="molecule type" value="Genomic_DNA"/>
</dbReference>
<dbReference type="PROSITE" id="PS00972">
    <property type="entry name" value="USP_1"/>
    <property type="match status" value="1"/>
</dbReference>
<dbReference type="PROSITE" id="PS00973">
    <property type="entry name" value="USP_2"/>
    <property type="match status" value="1"/>
</dbReference>
<organism evidence="4 5">
    <name type="scientific">Euplotes crassus</name>
    <dbReference type="NCBI Taxonomy" id="5936"/>
    <lineage>
        <taxon>Eukaryota</taxon>
        <taxon>Sar</taxon>
        <taxon>Alveolata</taxon>
        <taxon>Ciliophora</taxon>
        <taxon>Intramacronucleata</taxon>
        <taxon>Spirotrichea</taxon>
        <taxon>Hypotrichia</taxon>
        <taxon>Euplotida</taxon>
        <taxon>Euplotidae</taxon>
        <taxon>Moneuplotes</taxon>
    </lineage>
</organism>
<feature type="compositionally biased region" description="Basic and acidic residues" evidence="2">
    <location>
        <begin position="258"/>
        <end position="290"/>
    </location>
</feature>
<dbReference type="PANTHER" id="PTHR24006">
    <property type="entry name" value="UBIQUITIN CARBOXYL-TERMINAL HYDROLASE"/>
    <property type="match status" value="1"/>
</dbReference>
<comment type="caution">
    <text evidence="4">The sequence shown here is derived from an EMBL/GenBank/DDBJ whole genome shotgun (WGS) entry which is preliminary data.</text>
</comment>
<name>A0AAD2D0I0_EUPCR</name>
<dbReference type="Pfam" id="PF00443">
    <property type="entry name" value="UCH"/>
    <property type="match status" value="1"/>
</dbReference>
<dbReference type="PROSITE" id="PS50330">
    <property type="entry name" value="UIM"/>
    <property type="match status" value="1"/>
</dbReference>
<dbReference type="InterPro" id="IPR001394">
    <property type="entry name" value="Peptidase_C19_UCH"/>
</dbReference>
<dbReference type="InterPro" id="IPR003903">
    <property type="entry name" value="UIM_dom"/>
</dbReference>
<dbReference type="GO" id="GO:0005634">
    <property type="term" value="C:nucleus"/>
    <property type="evidence" value="ECO:0007669"/>
    <property type="project" value="TreeGrafter"/>
</dbReference>
<feature type="region of interest" description="Disordered" evidence="2">
    <location>
        <begin position="161"/>
        <end position="186"/>
    </location>
</feature>
<feature type="compositionally biased region" description="Acidic residues" evidence="2">
    <location>
        <begin position="295"/>
        <end position="309"/>
    </location>
</feature>
<dbReference type="SUPFAM" id="SSF54001">
    <property type="entry name" value="Cysteine proteinases"/>
    <property type="match status" value="1"/>
</dbReference>
<reference evidence="4" key="1">
    <citation type="submission" date="2023-07" db="EMBL/GenBank/DDBJ databases">
        <authorList>
            <consortium name="AG Swart"/>
            <person name="Singh M."/>
            <person name="Singh A."/>
            <person name="Seah K."/>
            <person name="Emmerich C."/>
        </authorList>
    </citation>
    <scope>NUCLEOTIDE SEQUENCE</scope>
    <source>
        <strain evidence="4">DP1</strain>
    </source>
</reference>
<proteinExistence type="predicted"/>
<dbReference type="AlphaFoldDB" id="A0AAD2D0I0"/>
<dbReference type="GO" id="GO:0016579">
    <property type="term" value="P:protein deubiquitination"/>
    <property type="evidence" value="ECO:0007669"/>
    <property type="project" value="InterPro"/>
</dbReference>
<dbReference type="Gene3D" id="3.90.70.10">
    <property type="entry name" value="Cysteine proteinases"/>
    <property type="match status" value="1"/>
</dbReference>
<gene>
    <name evidence="4" type="ORF">ECRASSUSDP1_LOCUS17286</name>
</gene>
<feature type="region of interest" description="Disordered" evidence="2">
    <location>
        <begin position="258"/>
        <end position="312"/>
    </location>
</feature>
<evidence type="ECO:0000256" key="2">
    <source>
        <dbReference type="SAM" id="MobiDB-lite"/>
    </source>
</evidence>
<evidence type="ECO:0000313" key="4">
    <source>
        <dbReference type="EMBL" id="CAI2375920.1"/>
    </source>
</evidence>
<feature type="compositionally biased region" description="Basic and acidic residues" evidence="2">
    <location>
        <begin position="161"/>
        <end position="183"/>
    </location>
</feature>
<dbReference type="InterPro" id="IPR018200">
    <property type="entry name" value="USP_CS"/>
</dbReference>
<feature type="coiled-coil region" evidence="1">
    <location>
        <begin position="437"/>
        <end position="471"/>
    </location>
</feature>
<evidence type="ECO:0000256" key="1">
    <source>
        <dbReference type="SAM" id="Coils"/>
    </source>
</evidence>
<dbReference type="PANTHER" id="PTHR24006:SF644">
    <property type="entry name" value="UBIQUITIN CARBOXYL-TERMINAL HYDROLASE 7"/>
    <property type="match status" value="1"/>
</dbReference>
<feature type="coiled-coil region" evidence="1">
    <location>
        <begin position="537"/>
        <end position="564"/>
    </location>
</feature>